<dbReference type="EMBL" id="JMPI01000074">
    <property type="protein sequence ID" value="KFC76796.1"/>
    <property type="molecule type" value="Genomic_DNA"/>
</dbReference>
<dbReference type="Proteomes" id="UP000028653">
    <property type="component" value="Unassembled WGS sequence"/>
</dbReference>
<dbReference type="RefSeq" id="WP_034500021.1">
    <property type="nucleotide sequence ID" value="NZ_JMPI01000074.1"/>
</dbReference>
<dbReference type="GO" id="GO:0016758">
    <property type="term" value="F:hexosyltransferase activity"/>
    <property type="evidence" value="ECO:0007669"/>
    <property type="project" value="UniProtKB-ARBA"/>
</dbReference>
<name>A0A085FZA1_9ENTR</name>
<organism evidence="2 3">
    <name type="scientific">Buttiauxella agrestis ATCC 33320</name>
    <dbReference type="NCBI Taxonomy" id="1006004"/>
    <lineage>
        <taxon>Bacteria</taxon>
        <taxon>Pseudomonadati</taxon>
        <taxon>Pseudomonadota</taxon>
        <taxon>Gammaproteobacteria</taxon>
        <taxon>Enterobacterales</taxon>
        <taxon>Enterobacteriaceae</taxon>
        <taxon>Buttiauxella</taxon>
    </lineage>
</organism>
<proteinExistence type="predicted"/>
<protein>
    <submittedName>
        <fullName evidence="2">Beta-1,3-glucosyltransferase</fullName>
    </submittedName>
</protein>
<dbReference type="PANTHER" id="PTHR22916">
    <property type="entry name" value="GLYCOSYLTRANSFERASE"/>
    <property type="match status" value="1"/>
</dbReference>
<reference evidence="2 3" key="1">
    <citation type="submission" date="2014-05" db="EMBL/GenBank/DDBJ databases">
        <title>ATOL: Assembling a taxonomically balanced genome-scale reconstruction of the evolutionary history of the Enterobacteriaceae.</title>
        <authorList>
            <person name="Plunkett G.III."/>
            <person name="Neeno-Eckwall E.C."/>
            <person name="Glasner J.D."/>
            <person name="Perna N.T."/>
        </authorList>
    </citation>
    <scope>NUCLEOTIDE SEQUENCE [LARGE SCALE GENOMIC DNA]</scope>
    <source>
        <strain evidence="2 3">ATCC 33320</strain>
    </source>
</reference>
<evidence type="ECO:0000259" key="1">
    <source>
        <dbReference type="Pfam" id="PF00535"/>
    </source>
</evidence>
<evidence type="ECO:0000313" key="2">
    <source>
        <dbReference type="EMBL" id="KFC76796.1"/>
    </source>
</evidence>
<comment type="caution">
    <text evidence="2">The sequence shown here is derived from an EMBL/GenBank/DDBJ whole genome shotgun (WGS) entry which is preliminary data.</text>
</comment>
<dbReference type="InterPro" id="IPR029044">
    <property type="entry name" value="Nucleotide-diphossugar_trans"/>
</dbReference>
<keyword evidence="2" id="KW-0808">Transferase</keyword>
<accession>A0A085FZA1</accession>
<dbReference type="OrthoDB" id="6813549at2"/>
<dbReference type="Gene3D" id="3.90.550.10">
    <property type="entry name" value="Spore Coat Polysaccharide Biosynthesis Protein SpsA, Chain A"/>
    <property type="match status" value="1"/>
</dbReference>
<dbReference type="Pfam" id="PF00535">
    <property type="entry name" value="Glycos_transf_2"/>
    <property type="match status" value="1"/>
</dbReference>
<feature type="domain" description="Glycosyltransferase 2-like" evidence="1">
    <location>
        <begin position="9"/>
        <end position="135"/>
    </location>
</feature>
<dbReference type="eggNOG" id="COG0463">
    <property type="taxonomic scope" value="Bacteria"/>
</dbReference>
<dbReference type="CDD" id="cd00761">
    <property type="entry name" value="Glyco_tranf_GTA_type"/>
    <property type="match status" value="1"/>
</dbReference>
<dbReference type="AlphaFoldDB" id="A0A085FZA1"/>
<dbReference type="SUPFAM" id="SSF53448">
    <property type="entry name" value="Nucleotide-diphospho-sugar transferases"/>
    <property type="match status" value="1"/>
</dbReference>
<keyword evidence="3" id="KW-1185">Reference proteome</keyword>
<gene>
    <name evidence="2" type="ORF">GBAG_4254</name>
</gene>
<dbReference type="PANTHER" id="PTHR22916:SF3">
    <property type="entry name" value="UDP-GLCNAC:BETAGAL BETA-1,3-N-ACETYLGLUCOSAMINYLTRANSFERASE-LIKE PROTEIN 1"/>
    <property type="match status" value="1"/>
</dbReference>
<dbReference type="STRING" id="1006004.GBAG_4254"/>
<dbReference type="InterPro" id="IPR001173">
    <property type="entry name" value="Glyco_trans_2-like"/>
</dbReference>
<sequence>MSHPPIEVSVIIPVYNGEENIRHLVESVLAETRINLELIVINDGSTDKTREILNSIQDERLVIIEQPNSGVYIARNAGLAAHRGKWLILLDADDAITPDMIFNRYTKAEQHNCDVLICNGWRGNPGQKLAGWEVHRQQIYNRMISGFEWIKHAVKVREWPHYIWLQIVSSKYIKENNINFHVGTSHKDILWSTELALANGRFYISPEPDYYYSKNTSSITNHGRYYDPRAYSYIDIINKLINYAKSPEYAAVSRPLYIHALRETGHLSGLYRKKIKDRAAVRKSFHEHIRFTDLAKGVSGIHEAWFLIRLWFRLR</sequence>
<evidence type="ECO:0000313" key="3">
    <source>
        <dbReference type="Proteomes" id="UP000028653"/>
    </source>
</evidence>